<evidence type="ECO:0000256" key="5">
    <source>
        <dbReference type="ARBA" id="ARBA00022898"/>
    </source>
</evidence>
<comment type="cofactor">
    <cofactor evidence="1">
        <name>pyridoxal 5'-phosphate</name>
        <dbReference type="ChEBI" id="CHEBI:597326"/>
    </cofactor>
</comment>
<dbReference type="Proteomes" id="UP000887560">
    <property type="component" value="Unplaced"/>
</dbReference>
<dbReference type="Gene3D" id="3.90.1150.10">
    <property type="entry name" value="Aspartate Aminotransferase, domain 1"/>
    <property type="match status" value="1"/>
</dbReference>
<dbReference type="GO" id="GO:0008483">
    <property type="term" value="F:transaminase activity"/>
    <property type="evidence" value="ECO:0007669"/>
    <property type="project" value="UniProtKB-KW"/>
</dbReference>
<evidence type="ECO:0000256" key="1">
    <source>
        <dbReference type="ARBA" id="ARBA00001933"/>
    </source>
</evidence>
<keyword evidence="3" id="KW-0032">Aminotransferase</keyword>
<dbReference type="InterPro" id="IPR015422">
    <property type="entry name" value="PyrdxlP-dep_Trfase_small"/>
</dbReference>
<proteinExistence type="predicted"/>
<dbReference type="InterPro" id="IPR045088">
    <property type="entry name" value="ALAT1/2-like"/>
</dbReference>
<reference evidence="7" key="1">
    <citation type="submission" date="2022-11" db="UniProtKB">
        <authorList>
            <consortium name="WormBaseParasite"/>
        </authorList>
    </citation>
    <scope>IDENTIFICATION</scope>
</reference>
<dbReference type="PANTHER" id="PTHR11751">
    <property type="entry name" value="ALANINE AMINOTRANSFERASE"/>
    <property type="match status" value="1"/>
</dbReference>
<keyword evidence="4" id="KW-0808">Transferase</keyword>
<sequence>MSTSSPNSSSNRVLTVDTINPNVITMEYAVRGPIVIRAVELEKELENGTKLPFDRVIKANIGDAHAMGQTPITFIRQVIACTTDPSLLKTNLYPEDVKQKALSLLGACGGGSVGL</sequence>
<evidence type="ECO:0000313" key="6">
    <source>
        <dbReference type="Proteomes" id="UP000887560"/>
    </source>
</evidence>
<evidence type="ECO:0000256" key="2">
    <source>
        <dbReference type="ARBA" id="ARBA00011738"/>
    </source>
</evidence>
<organism evidence="6 7">
    <name type="scientific">Meloidogyne floridensis</name>
    <dbReference type="NCBI Taxonomy" id="298350"/>
    <lineage>
        <taxon>Eukaryota</taxon>
        <taxon>Metazoa</taxon>
        <taxon>Ecdysozoa</taxon>
        <taxon>Nematoda</taxon>
        <taxon>Chromadorea</taxon>
        <taxon>Rhabditida</taxon>
        <taxon>Tylenchina</taxon>
        <taxon>Tylenchomorpha</taxon>
        <taxon>Tylenchoidea</taxon>
        <taxon>Meloidogynidae</taxon>
        <taxon>Meloidogyninae</taxon>
        <taxon>Meloidogyne</taxon>
    </lineage>
</organism>
<evidence type="ECO:0000256" key="4">
    <source>
        <dbReference type="ARBA" id="ARBA00022679"/>
    </source>
</evidence>
<dbReference type="WBParaSite" id="scf7180000418992.g3216">
    <property type="protein sequence ID" value="scf7180000418992.g3216"/>
    <property type="gene ID" value="scf7180000418992.g3216"/>
</dbReference>
<evidence type="ECO:0000313" key="7">
    <source>
        <dbReference type="WBParaSite" id="scf7180000418992.g3216"/>
    </source>
</evidence>
<comment type="subunit">
    <text evidence="2">Homodimer.</text>
</comment>
<dbReference type="AlphaFoldDB" id="A0A915NII8"/>
<dbReference type="PANTHER" id="PTHR11751:SF29">
    <property type="entry name" value="ALANINE TRANSAMINASE"/>
    <property type="match status" value="1"/>
</dbReference>
<protein>
    <submittedName>
        <fullName evidence="7">Uncharacterized protein</fullName>
    </submittedName>
</protein>
<keyword evidence="6" id="KW-1185">Reference proteome</keyword>
<keyword evidence="5" id="KW-0663">Pyridoxal phosphate</keyword>
<name>A0A915NII8_9BILA</name>
<evidence type="ECO:0000256" key="3">
    <source>
        <dbReference type="ARBA" id="ARBA00022576"/>
    </source>
</evidence>
<accession>A0A915NII8</accession>